<dbReference type="FunFam" id="3.30.1680.10:FF:000016">
    <property type="entry name" value="Putative Semaphorin-6B"/>
    <property type="match status" value="1"/>
</dbReference>
<dbReference type="PANTHER" id="PTHR11036">
    <property type="entry name" value="SEMAPHORIN"/>
    <property type="match status" value="1"/>
</dbReference>
<dbReference type="GO" id="GO:0030215">
    <property type="term" value="F:semaphorin receptor binding"/>
    <property type="evidence" value="ECO:0007669"/>
    <property type="project" value="InterPro"/>
</dbReference>
<dbReference type="GO" id="GO:0030335">
    <property type="term" value="P:positive regulation of cell migration"/>
    <property type="evidence" value="ECO:0007669"/>
    <property type="project" value="TreeGrafter"/>
</dbReference>
<dbReference type="InterPro" id="IPR027231">
    <property type="entry name" value="Semaphorin"/>
</dbReference>
<dbReference type="InterPro" id="IPR002165">
    <property type="entry name" value="Plexin_repeat"/>
</dbReference>
<organism evidence="15 16">
    <name type="scientific">Clarias magur</name>
    <name type="common">Asian catfish</name>
    <name type="synonym">Macropteronotus magur</name>
    <dbReference type="NCBI Taxonomy" id="1594786"/>
    <lineage>
        <taxon>Eukaryota</taxon>
        <taxon>Metazoa</taxon>
        <taxon>Chordata</taxon>
        <taxon>Craniata</taxon>
        <taxon>Vertebrata</taxon>
        <taxon>Euteleostomi</taxon>
        <taxon>Actinopterygii</taxon>
        <taxon>Neopterygii</taxon>
        <taxon>Teleostei</taxon>
        <taxon>Ostariophysi</taxon>
        <taxon>Siluriformes</taxon>
        <taxon>Clariidae</taxon>
        <taxon>Clarias</taxon>
    </lineage>
</organism>
<dbReference type="GO" id="GO:0005615">
    <property type="term" value="C:extracellular space"/>
    <property type="evidence" value="ECO:0007669"/>
    <property type="project" value="TreeGrafter"/>
</dbReference>
<evidence type="ECO:0000259" key="14">
    <source>
        <dbReference type="PROSITE" id="PS50835"/>
    </source>
</evidence>
<dbReference type="InterPro" id="IPR007110">
    <property type="entry name" value="Ig-like_dom"/>
</dbReference>
<keyword evidence="9" id="KW-1015">Disulfide bond</keyword>
<dbReference type="AlphaFoldDB" id="A0A8J4T6F3"/>
<evidence type="ECO:0000256" key="10">
    <source>
        <dbReference type="ARBA" id="ARBA00023180"/>
    </source>
</evidence>
<keyword evidence="6" id="KW-0524">Neurogenesis</keyword>
<dbReference type="InterPro" id="IPR003598">
    <property type="entry name" value="Ig_sub2"/>
</dbReference>
<dbReference type="GO" id="GO:0045499">
    <property type="term" value="F:chemorepellent activity"/>
    <property type="evidence" value="ECO:0007669"/>
    <property type="project" value="TreeGrafter"/>
</dbReference>
<keyword evidence="10" id="KW-0325">Glycoprotein</keyword>
<feature type="non-terminal residue" evidence="15">
    <location>
        <position position="1"/>
    </location>
</feature>
<gene>
    <name evidence="15" type="ORF">DAT39_020560</name>
</gene>
<dbReference type="GO" id="GO:0043931">
    <property type="term" value="P:ossification involved in bone maturation"/>
    <property type="evidence" value="ECO:0007669"/>
    <property type="project" value="TreeGrafter"/>
</dbReference>
<keyword evidence="5" id="KW-0221">Differentiation</keyword>
<dbReference type="InterPro" id="IPR036352">
    <property type="entry name" value="Semap_dom_sf"/>
</dbReference>
<dbReference type="GO" id="GO:0000122">
    <property type="term" value="P:negative regulation of transcription by RNA polymerase II"/>
    <property type="evidence" value="ECO:0007669"/>
    <property type="project" value="TreeGrafter"/>
</dbReference>
<evidence type="ECO:0000256" key="12">
    <source>
        <dbReference type="ARBA" id="ARBA00074143"/>
    </source>
</evidence>
<dbReference type="Pfam" id="PF01437">
    <property type="entry name" value="PSI"/>
    <property type="match status" value="1"/>
</dbReference>
<evidence type="ECO:0000256" key="5">
    <source>
        <dbReference type="ARBA" id="ARBA00022782"/>
    </source>
</evidence>
<dbReference type="GO" id="GO:0007411">
    <property type="term" value="P:axon guidance"/>
    <property type="evidence" value="ECO:0007669"/>
    <property type="project" value="TreeGrafter"/>
</dbReference>
<keyword evidence="3" id="KW-0217">Developmental protein</keyword>
<keyword evidence="16" id="KW-1185">Reference proteome</keyword>
<comment type="caution">
    <text evidence="15">The sequence shown here is derived from an EMBL/GenBank/DDBJ whole genome shotgun (WGS) entry which is preliminary data.</text>
</comment>
<dbReference type="GO" id="GO:0071526">
    <property type="term" value="P:semaphorin-plexin signaling pathway"/>
    <property type="evidence" value="ECO:0007669"/>
    <property type="project" value="TreeGrafter"/>
</dbReference>
<feature type="signal peptide" evidence="13">
    <location>
        <begin position="1"/>
        <end position="16"/>
    </location>
</feature>
<dbReference type="OrthoDB" id="9988752at2759"/>
<keyword evidence="4" id="KW-0812">Transmembrane</keyword>
<comment type="subcellular location">
    <subcellularLocation>
        <location evidence="1">Membrane</location>
    </subcellularLocation>
</comment>
<feature type="chain" id="PRO_5035196085" description="Semaphorin-1A" evidence="13">
    <location>
        <begin position="17"/>
        <end position="232"/>
    </location>
</feature>
<dbReference type="SUPFAM" id="SSF48726">
    <property type="entry name" value="Immunoglobulin"/>
    <property type="match status" value="1"/>
</dbReference>
<dbReference type="PROSITE" id="PS50835">
    <property type="entry name" value="IG_LIKE"/>
    <property type="match status" value="1"/>
</dbReference>
<evidence type="ECO:0000256" key="8">
    <source>
        <dbReference type="ARBA" id="ARBA00023136"/>
    </source>
</evidence>
<evidence type="ECO:0000313" key="15">
    <source>
        <dbReference type="EMBL" id="KAF5889735.1"/>
    </source>
</evidence>
<evidence type="ECO:0000313" key="16">
    <source>
        <dbReference type="Proteomes" id="UP000727407"/>
    </source>
</evidence>
<comment type="similarity">
    <text evidence="2">Belongs to the semaphorin family.</text>
</comment>
<dbReference type="SUPFAM" id="SSF101912">
    <property type="entry name" value="Sema domain"/>
    <property type="match status" value="1"/>
</dbReference>
<dbReference type="Gene3D" id="2.60.40.10">
    <property type="entry name" value="Immunoglobulins"/>
    <property type="match status" value="1"/>
</dbReference>
<dbReference type="InterPro" id="IPR013151">
    <property type="entry name" value="Immunoglobulin_dom"/>
</dbReference>
<evidence type="ECO:0000256" key="1">
    <source>
        <dbReference type="ARBA" id="ARBA00004370"/>
    </source>
</evidence>
<dbReference type="InterPro" id="IPR036179">
    <property type="entry name" value="Ig-like_dom_sf"/>
</dbReference>
<dbReference type="GO" id="GO:0001755">
    <property type="term" value="P:neural crest cell migration"/>
    <property type="evidence" value="ECO:0007669"/>
    <property type="project" value="TreeGrafter"/>
</dbReference>
<dbReference type="SUPFAM" id="SSF103575">
    <property type="entry name" value="Plexin repeat"/>
    <property type="match status" value="1"/>
</dbReference>
<dbReference type="PANTHER" id="PTHR11036:SF135">
    <property type="entry name" value="SEMAPHORIN 4D ISOFORM X1-RELATED"/>
    <property type="match status" value="1"/>
</dbReference>
<evidence type="ECO:0000256" key="13">
    <source>
        <dbReference type="SAM" id="SignalP"/>
    </source>
</evidence>
<dbReference type="Pfam" id="PF00047">
    <property type="entry name" value="ig"/>
    <property type="match status" value="1"/>
</dbReference>
<evidence type="ECO:0000256" key="4">
    <source>
        <dbReference type="ARBA" id="ARBA00022692"/>
    </source>
</evidence>
<evidence type="ECO:0000256" key="2">
    <source>
        <dbReference type="ARBA" id="ARBA00009492"/>
    </source>
</evidence>
<evidence type="ECO:0000256" key="9">
    <source>
        <dbReference type="ARBA" id="ARBA00023157"/>
    </source>
</evidence>
<sequence length="232" mass="25591">MFLLMLFCWGPSVVWTLYGTPRKTVTLSSYGGHVFQEEGVWNYSTMLLREDMGVLILGARETIFALDLSNITHKKAMGQLYAGSEVAAVQMPLSACDHYTSCIDCVLARDPYCGWDLTTDSCVAINSIHTDTHSEVVQSLRDGNTSHCPAVESTKTIKFFYPGNTVSLVCEPGSNLAQVQWHVNGQPVEKSNVNQVQHNTLLILNASERDTGLYTCYSVETSMGVDYVTQTA</sequence>
<protein>
    <recommendedName>
        <fullName evidence="12">Semaphorin-1A</fullName>
    </recommendedName>
</protein>
<accession>A0A8J4T6F3</accession>
<dbReference type="GO" id="GO:0005886">
    <property type="term" value="C:plasma membrane"/>
    <property type="evidence" value="ECO:0007669"/>
    <property type="project" value="TreeGrafter"/>
</dbReference>
<keyword evidence="11" id="KW-0393">Immunoglobulin domain</keyword>
<proteinExistence type="inferred from homology"/>
<keyword evidence="13" id="KW-0732">Signal</keyword>
<evidence type="ECO:0000256" key="3">
    <source>
        <dbReference type="ARBA" id="ARBA00022473"/>
    </source>
</evidence>
<dbReference type="InterPro" id="IPR016201">
    <property type="entry name" value="PSI"/>
</dbReference>
<evidence type="ECO:0000256" key="6">
    <source>
        <dbReference type="ARBA" id="ARBA00022902"/>
    </source>
</evidence>
<dbReference type="SMART" id="SM00423">
    <property type="entry name" value="PSI"/>
    <property type="match status" value="1"/>
</dbReference>
<dbReference type="Gene3D" id="3.30.1680.10">
    <property type="entry name" value="ligand-binding face of the semaphorins, domain 2"/>
    <property type="match status" value="1"/>
</dbReference>
<evidence type="ECO:0000256" key="11">
    <source>
        <dbReference type="ARBA" id="ARBA00023319"/>
    </source>
</evidence>
<keyword evidence="7" id="KW-1133">Transmembrane helix</keyword>
<dbReference type="SMART" id="SM00408">
    <property type="entry name" value="IGc2"/>
    <property type="match status" value="1"/>
</dbReference>
<dbReference type="EMBL" id="QNUK01000772">
    <property type="protein sequence ID" value="KAF5889735.1"/>
    <property type="molecule type" value="Genomic_DNA"/>
</dbReference>
<dbReference type="InterPro" id="IPR013783">
    <property type="entry name" value="Ig-like_fold"/>
</dbReference>
<feature type="domain" description="Ig-like" evidence="14">
    <location>
        <begin position="149"/>
        <end position="226"/>
    </location>
</feature>
<name>A0A8J4T6F3_CLAMG</name>
<reference evidence="15" key="1">
    <citation type="submission" date="2020-07" db="EMBL/GenBank/DDBJ databases">
        <title>Clarias magur genome sequencing, assembly and annotation.</title>
        <authorList>
            <person name="Kushwaha B."/>
            <person name="Kumar R."/>
            <person name="Das P."/>
            <person name="Joshi C.G."/>
            <person name="Kumar D."/>
            <person name="Nagpure N.S."/>
            <person name="Pandey M."/>
            <person name="Agarwal S."/>
            <person name="Srivastava S."/>
            <person name="Singh M."/>
            <person name="Sahoo L."/>
            <person name="Jayasankar P."/>
            <person name="Meher P.K."/>
            <person name="Koringa P.G."/>
            <person name="Iquebal M.A."/>
            <person name="Das S.P."/>
            <person name="Bit A."/>
            <person name="Patnaik S."/>
            <person name="Patel N."/>
            <person name="Shah T.M."/>
            <person name="Hinsu A."/>
            <person name="Jena J.K."/>
        </authorList>
    </citation>
    <scope>NUCLEOTIDE SEQUENCE</scope>
    <source>
        <strain evidence="15">CIFAMagur01</strain>
        <tissue evidence="15">Testis</tissue>
    </source>
</reference>
<evidence type="ECO:0000256" key="7">
    <source>
        <dbReference type="ARBA" id="ARBA00022989"/>
    </source>
</evidence>
<dbReference type="Proteomes" id="UP000727407">
    <property type="component" value="Unassembled WGS sequence"/>
</dbReference>
<keyword evidence="8" id="KW-0472">Membrane</keyword>